<dbReference type="EMBL" id="BAAAQD010000007">
    <property type="protein sequence ID" value="GAA1519425.1"/>
    <property type="molecule type" value="Genomic_DNA"/>
</dbReference>
<dbReference type="InterPro" id="IPR036770">
    <property type="entry name" value="Ankyrin_rpt-contain_sf"/>
</dbReference>
<proteinExistence type="predicted"/>
<comment type="caution">
    <text evidence="1">The sequence shown here is derived from an EMBL/GenBank/DDBJ whole genome shotgun (WGS) entry which is preliminary data.</text>
</comment>
<protein>
    <recommendedName>
        <fullName evidence="3">Ankyrin repeat domain-containing protein</fullName>
    </recommendedName>
</protein>
<dbReference type="Proteomes" id="UP001501470">
    <property type="component" value="Unassembled WGS sequence"/>
</dbReference>
<evidence type="ECO:0008006" key="3">
    <source>
        <dbReference type="Google" id="ProtNLM"/>
    </source>
</evidence>
<name>A0ABN2AIL2_9ACTN</name>
<reference evidence="1 2" key="1">
    <citation type="journal article" date="2019" name="Int. J. Syst. Evol. Microbiol.">
        <title>The Global Catalogue of Microorganisms (GCM) 10K type strain sequencing project: providing services to taxonomists for standard genome sequencing and annotation.</title>
        <authorList>
            <consortium name="The Broad Institute Genomics Platform"/>
            <consortium name="The Broad Institute Genome Sequencing Center for Infectious Disease"/>
            <person name="Wu L."/>
            <person name="Ma J."/>
        </authorList>
    </citation>
    <scope>NUCLEOTIDE SEQUENCE [LARGE SCALE GENOMIC DNA]</scope>
    <source>
        <strain evidence="1 2">JCM 15933</strain>
    </source>
</reference>
<organism evidence="1 2">
    <name type="scientific">Dactylosporangium maewongense</name>
    <dbReference type="NCBI Taxonomy" id="634393"/>
    <lineage>
        <taxon>Bacteria</taxon>
        <taxon>Bacillati</taxon>
        <taxon>Actinomycetota</taxon>
        <taxon>Actinomycetes</taxon>
        <taxon>Micromonosporales</taxon>
        <taxon>Micromonosporaceae</taxon>
        <taxon>Dactylosporangium</taxon>
    </lineage>
</organism>
<dbReference type="SUPFAM" id="SSF48403">
    <property type="entry name" value="Ankyrin repeat"/>
    <property type="match status" value="1"/>
</dbReference>
<evidence type="ECO:0000313" key="1">
    <source>
        <dbReference type="EMBL" id="GAA1519425.1"/>
    </source>
</evidence>
<gene>
    <name evidence="1" type="ORF">GCM10009827_038460</name>
</gene>
<evidence type="ECO:0000313" key="2">
    <source>
        <dbReference type="Proteomes" id="UP001501470"/>
    </source>
</evidence>
<dbReference type="Gene3D" id="1.25.40.20">
    <property type="entry name" value="Ankyrin repeat-containing domain"/>
    <property type="match status" value="1"/>
</dbReference>
<sequence length="462" mass="49998">MPRWMIERATRCRLAGDWRGACDAAGVDAGLDLARIGRDHGAAVAAAVEDDLLHLAPDLLRWHLFQAPAPGMGASPVTLAVHGRHALRVRWRHPGTPSQRLELEFAGLDGDQRFAFDGARERWDSRRTGELLDRCGGYDGHLPFLTASGDRLPEAAWGGPERIIALQDAGDWAAAWTLAGFDVGPLLATTGKGYWVGRALRDRRHDLTGLRTAVAAVFAGGRPRAGVPLGLSPDTSLTVDADLRVWYGTSSPLPPMVPVVRAERAVDFDLVRHGILPLEHLHPLVGDALFPGLAGLFDGPPETVPDMAPVRVRCQGEWHILGGHEHTPDETRRELALRALGGAPLRGCFAARAGWRDPDAWTPKALRLRRRDIVLHAVNGDGPAIAAWLDAGLDPHLRDHHGRTLLHLLAWLPDPAPVVARLRHAGLDPHARDKTGLTPLRHALDLGGTPAAIRALEELGCT</sequence>
<keyword evidence="2" id="KW-1185">Reference proteome</keyword>
<accession>A0ABN2AIL2</accession>